<dbReference type="EMBL" id="CP029347">
    <property type="protein sequence ID" value="AWL12754.1"/>
    <property type="molecule type" value="Genomic_DNA"/>
</dbReference>
<keyword evidence="1" id="KW-0732">Signal</keyword>
<dbReference type="KEGG" id="salh:HMF8227_02301"/>
<dbReference type="InterPro" id="IPR021393">
    <property type="entry name" value="DUF3034"/>
</dbReference>
<keyword evidence="3" id="KW-1185">Reference proteome</keyword>
<protein>
    <recommendedName>
        <fullName evidence="4">DUF3034 domain-containing protein</fullName>
    </recommendedName>
</protein>
<dbReference type="Proteomes" id="UP000245728">
    <property type="component" value="Chromosome"/>
</dbReference>
<proteinExistence type="predicted"/>
<dbReference type="Pfam" id="PF11231">
    <property type="entry name" value="DUF3034"/>
    <property type="match status" value="1"/>
</dbReference>
<sequence length="317" mass="33293">MRHSLSLLLVGLLGSASSIADTGSQLLATGGITGVDGSAGGGITPWAVMAGYASQEEIQGAASLQHISAGDYQINTLGAAVTFYDRVELSLQRQSLEIGSGVVGNTFSALTSGAIQTAPGTDIEQDIVGLKVKLFGDAVFSPSPWLPQVAAGLQYRKNHDFDQSLAISDGSVPLPNTGVPMLLGATEDSGTDLYLSATKLWLGGAWGNNLLANVTARMTKANTLGLLGFESATEDSYQLQWEGSLAVLPSPNTAIGFEWRTQPDNLTGLGEADTIKDIFVAYFPDKHWSLTAAYTDLGKLPFDDDPTGFYLSLTVNL</sequence>
<gene>
    <name evidence="2" type="ORF">HMF8227_02301</name>
</gene>
<feature type="chain" id="PRO_5015558679" description="DUF3034 domain-containing protein" evidence="1">
    <location>
        <begin position="21"/>
        <end position="317"/>
    </location>
</feature>
<dbReference type="RefSeq" id="WP_239421295.1">
    <property type="nucleotide sequence ID" value="NZ_CP029347.1"/>
</dbReference>
<organism evidence="2 3">
    <name type="scientific">Saliniradius amylolyticus</name>
    <dbReference type="NCBI Taxonomy" id="2183582"/>
    <lineage>
        <taxon>Bacteria</taxon>
        <taxon>Pseudomonadati</taxon>
        <taxon>Pseudomonadota</taxon>
        <taxon>Gammaproteobacteria</taxon>
        <taxon>Alteromonadales</taxon>
        <taxon>Alteromonadaceae</taxon>
        <taxon>Saliniradius</taxon>
    </lineage>
</organism>
<name>A0A2S2E528_9ALTE</name>
<evidence type="ECO:0000313" key="2">
    <source>
        <dbReference type="EMBL" id="AWL12754.1"/>
    </source>
</evidence>
<evidence type="ECO:0000313" key="3">
    <source>
        <dbReference type="Proteomes" id="UP000245728"/>
    </source>
</evidence>
<reference evidence="2 3" key="1">
    <citation type="submission" date="2018-05" db="EMBL/GenBank/DDBJ databases">
        <title>Salinimonas sp. HMF8227 Genome sequencing and assembly.</title>
        <authorList>
            <person name="Kang H."/>
            <person name="Kang J."/>
            <person name="Cha I."/>
            <person name="Kim H."/>
            <person name="Joh K."/>
        </authorList>
    </citation>
    <scope>NUCLEOTIDE SEQUENCE [LARGE SCALE GENOMIC DNA]</scope>
    <source>
        <strain evidence="2 3">HMF8227</strain>
    </source>
</reference>
<accession>A0A2S2E528</accession>
<feature type="signal peptide" evidence="1">
    <location>
        <begin position="1"/>
        <end position="20"/>
    </location>
</feature>
<dbReference type="AlphaFoldDB" id="A0A2S2E528"/>
<evidence type="ECO:0000256" key="1">
    <source>
        <dbReference type="SAM" id="SignalP"/>
    </source>
</evidence>
<evidence type="ECO:0008006" key="4">
    <source>
        <dbReference type="Google" id="ProtNLM"/>
    </source>
</evidence>